<keyword evidence="3" id="KW-0813">Transport</keyword>
<feature type="signal peptide" evidence="15">
    <location>
        <begin position="1"/>
        <end position="22"/>
    </location>
</feature>
<dbReference type="Proteomes" id="UP001642520">
    <property type="component" value="Unassembled WGS sequence"/>
</dbReference>
<evidence type="ECO:0000256" key="3">
    <source>
        <dbReference type="ARBA" id="ARBA00022448"/>
    </source>
</evidence>
<evidence type="ECO:0000259" key="16">
    <source>
        <dbReference type="SMART" id="SM00079"/>
    </source>
</evidence>
<feature type="domain" description="Ionotropic glutamate receptor L-glutamate and glycine-binding" evidence="17">
    <location>
        <begin position="392"/>
        <end position="462"/>
    </location>
</feature>
<dbReference type="CDD" id="cd13717">
    <property type="entry name" value="PBP2_iGluR_putative"/>
    <property type="match status" value="1"/>
</dbReference>
<feature type="domain" description="Ionotropic glutamate receptor C-terminal" evidence="16">
    <location>
        <begin position="397"/>
        <end position="784"/>
    </location>
</feature>
<evidence type="ECO:0000256" key="4">
    <source>
        <dbReference type="ARBA" id="ARBA00022475"/>
    </source>
</evidence>
<evidence type="ECO:0000259" key="17">
    <source>
        <dbReference type="SMART" id="SM00918"/>
    </source>
</evidence>
<name>A0ABP1PI47_XYLVO</name>
<evidence type="ECO:0000256" key="8">
    <source>
        <dbReference type="ARBA" id="ARBA00023136"/>
    </source>
</evidence>
<evidence type="ECO:0000256" key="13">
    <source>
        <dbReference type="SAM" id="MobiDB-lite"/>
    </source>
</evidence>
<keyword evidence="5 14" id="KW-0812">Transmembrane</keyword>
<dbReference type="InterPro" id="IPR001508">
    <property type="entry name" value="Iono_Glu_rcpt_met"/>
</dbReference>
<dbReference type="SUPFAM" id="SSF53850">
    <property type="entry name" value="Periplasmic binding protein-like II"/>
    <property type="match status" value="1"/>
</dbReference>
<accession>A0ABP1PI47</accession>
<dbReference type="EMBL" id="CAXAJV020001301">
    <property type="protein sequence ID" value="CAL7952283.1"/>
    <property type="molecule type" value="Genomic_DNA"/>
</dbReference>
<dbReference type="Pfam" id="PF00060">
    <property type="entry name" value="Lig_chan"/>
    <property type="match status" value="1"/>
</dbReference>
<sequence length="898" mass="101754">MSTTPAAAIAFLLTAFLGPSHCQTPMNMLIVMEEQDTSILAVLNDAASQAEKKFGDDIITVHISVVEVERASVDTSFEKVCAALFKGISIILDMTWTGWDRLKSLADDHGIIYKRGDCSINPYVQAIDDLLMLKNATDVGLIFEDERELNQSLYYLIGNSIIRLVVIDEFTEKTVSKIRGMRPSPSYYTIYADTARMEDFFRTAVQGGLVKRDGIWNLVFTDNSYKDFKYINGEGQLNVTITILSMSVDVCCRLLSDQSCSCPPDVRVFTLYFKRLVSLIVSLMSDLQKSGVSVEPKTGRCSSSNSTEASNFTSEAFNKNILAKLGGNDTFEYWSEKGMITYKAEIKLEVLENGVLEPLATWTRHAKIKETDGKRIEPAKRFFRIGTAPAVPWTVPKMDPATGLIMKDENGRDMWEGYCVDFIKKLSEEMQFDYDLVIPQDREFGKKLPNGQWNGLIGDLAKGETDIVIAALTMTSEREEVIDFVAPYFEQSGTLIVMRKPVRKPSLFKFMTVLKVEVWLSIVGALTLTGIMIWILDKYSPYSARNNKRLYPYPCREFTLKESFWFALTSFTPQGGGEAPKALSSRTLVAAYWLFVVLMLATFTANLAAFLTVERMQSPVQSLEQLARQSRINYTVLANSTEHQYFINMKNAEDKLYTVWKEITLNSTSDQVEYRVWDYPIKEQYGHILQAITQVGPVKSSEEGFRKVIESENAEFAFIHDSSEIKYEVTRNCNLTEVGEVFAEQPYAIAVQQGSHLQEEISRRILDLQKDRYFEMLASKYWNQSLKAQCLNSDDNEGITLESLGGVFIATLFGLALAMITLAGEVLYYRKRKDTQKDKKKEKKKPKATDDDKMIMQKMASKLQLKPAPINAFFEKSANPPPRVSHISVYPRNFPFKE</sequence>
<evidence type="ECO:0000256" key="10">
    <source>
        <dbReference type="ARBA" id="ARBA00023180"/>
    </source>
</evidence>
<dbReference type="PRINTS" id="PR00177">
    <property type="entry name" value="NMDARECEPTOR"/>
</dbReference>
<feature type="chain" id="PRO_5047278755" description="Ionotropic receptor 8a" evidence="15">
    <location>
        <begin position="23"/>
        <end position="898"/>
    </location>
</feature>
<dbReference type="Gene3D" id="3.40.190.10">
    <property type="entry name" value="Periplasmic binding protein-like II"/>
    <property type="match status" value="3"/>
</dbReference>
<dbReference type="Gene3D" id="1.10.287.70">
    <property type="match status" value="1"/>
</dbReference>
<keyword evidence="6 14" id="KW-1133">Transmembrane helix</keyword>
<dbReference type="Pfam" id="PF10613">
    <property type="entry name" value="Lig_chan-Glu_bd"/>
    <property type="match status" value="1"/>
</dbReference>
<feature type="transmembrane region" description="Helical" evidence="14">
    <location>
        <begin position="590"/>
        <end position="613"/>
    </location>
</feature>
<gene>
    <name evidence="18" type="ORF">XYLVIOL_LOCUS10978</name>
</gene>
<proteinExistence type="inferred from homology"/>
<dbReference type="SMART" id="SM00918">
    <property type="entry name" value="Lig_chan-Glu_bd"/>
    <property type="match status" value="1"/>
</dbReference>
<evidence type="ECO:0000313" key="19">
    <source>
        <dbReference type="Proteomes" id="UP001642520"/>
    </source>
</evidence>
<reference evidence="18 19" key="1">
    <citation type="submission" date="2024-08" db="EMBL/GenBank/DDBJ databases">
        <authorList>
            <person name="Will J Nash"/>
            <person name="Angela Man"/>
            <person name="Seanna McTaggart"/>
            <person name="Kendall Baker"/>
            <person name="Tom Barker"/>
            <person name="Leah Catchpole"/>
            <person name="Alex Durrant"/>
            <person name="Karim Gharbi"/>
            <person name="Naomi Irish"/>
            <person name="Gemy Kaithakottil"/>
            <person name="Debby Ku"/>
            <person name="Aaliyah Providence"/>
            <person name="Felix Shaw"/>
            <person name="David Swarbreck"/>
            <person name="Chris Watkins"/>
            <person name="Ann M. McCartney"/>
            <person name="Giulio Formenti"/>
            <person name="Alice Mouton"/>
            <person name="Noel Vella"/>
            <person name="Bjorn M von Reumont"/>
            <person name="Adriana Vella"/>
            <person name="Wilfried Haerty"/>
        </authorList>
    </citation>
    <scope>NUCLEOTIDE SEQUENCE [LARGE SCALE GENOMIC DNA]</scope>
</reference>
<evidence type="ECO:0000256" key="15">
    <source>
        <dbReference type="SAM" id="SignalP"/>
    </source>
</evidence>
<keyword evidence="4" id="KW-1003">Cell membrane</keyword>
<comment type="caution">
    <text evidence="18">The sequence shown here is derived from an EMBL/GenBank/DDBJ whole genome shotgun (WGS) entry which is preliminary data.</text>
</comment>
<evidence type="ECO:0000256" key="9">
    <source>
        <dbReference type="ARBA" id="ARBA00023170"/>
    </source>
</evidence>
<evidence type="ECO:0000256" key="1">
    <source>
        <dbReference type="ARBA" id="ARBA00004651"/>
    </source>
</evidence>
<keyword evidence="7" id="KW-0406">Ion transport</keyword>
<keyword evidence="9" id="KW-0675">Receptor</keyword>
<evidence type="ECO:0000256" key="6">
    <source>
        <dbReference type="ARBA" id="ARBA00022989"/>
    </source>
</evidence>
<dbReference type="InterPro" id="IPR015683">
    <property type="entry name" value="Ionotropic_Glu_rcpt"/>
</dbReference>
<evidence type="ECO:0000313" key="18">
    <source>
        <dbReference type="EMBL" id="CAL7952283.1"/>
    </source>
</evidence>
<evidence type="ECO:0000256" key="11">
    <source>
        <dbReference type="ARBA" id="ARBA00023286"/>
    </source>
</evidence>
<dbReference type="InterPro" id="IPR019594">
    <property type="entry name" value="Glu/Gly-bd"/>
</dbReference>
<keyword evidence="11" id="KW-1071">Ligand-gated ion channel</keyword>
<feature type="transmembrane region" description="Helical" evidence="14">
    <location>
        <begin position="804"/>
        <end position="829"/>
    </location>
</feature>
<keyword evidence="15" id="KW-0732">Signal</keyword>
<evidence type="ECO:0008006" key="20">
    <source>
        <dbReference type="Google" id="ProtNLM"/>
    </source>
</evidence>
<feature type="transmembrane region" description="Helical" evidence="14">
    <location>
        <begin position="518"/>
        <end position="536"/>
    </location>
</feature>
<evidence type="ECO:0000256" key="14">
    <source>
        <dbReference type="SAM" id="Phobius"/>
    </source>
</evidence>
<keyword evidence="12" id="KW-0407">Ion channel</keyword>
<evidence type="ECO:0000256" key="2">
    <source>
        <dbReference type="ARBA" id="ARBA00008685"/>
    </source>
</evidence>
<keyword evidence="10" id="KW-0325">Glycoprotein</keyword>
<comment type="subcellular location">
    <subcellularLocation>
        <location evidence="1">Cell membrane</location>
        <topology evidence="1">Multi-pass membrane protein</topology>
    </subcellularLocation>
</comment>
<evidence type="ECO:0000256" key="7">
    <source>
        <dbReference type="ARBA" id="ARBA00023065"/>
    </source>
</evidence>
<keyword evidence="8 14" id="KW-0472">Membrane</keyword>
<evidence type="ECO:0000256" key="5">
    <source>
        <dbReference type="ARBA" id="ARBA00022692"/>
    </source>
</evidence>
<keyword evidence="19" id="KW-1185">Reference proteome</keyword>
<feature type="region of interest" description="Disordered" evidence="13">
    <location>
        <begin position="834"/>
        <end position="853"/>
    </location>
</feature>
<comment type="similarity">
    <text evidence="2">Belongs to the glutamate-gated ion channel (TC 1.A.10.1) family.</text>
</comment>
<organism evidence="18 19">
    <name type="scientific">Xylocopa violacea</name>
    <name type="common">Violet carpenter bee</name>
    <name type="synonym">Apis violacea</name>
    <dbReference type="NCBI Taxonomy" id="135666"/>
    <lineage>
        <taxon>Eukaryota</taxon>
        <taxon>Metazoa</taxon>
        <taxon>Ecdysozoa</taxon>
        <taxon>Arthropoda</taxon>
        <taxon>Hexapoda</taxon>
        <taxon>Insecta</taxon>
        <taxon>Pterygota</taxon>
        <taxon>Neoptera</taxon>
        <taxon>Endopterygota</taxon>
        <taxon>Hymenoptera</taxon>
        <taxon>Apocrita</taxon>
        <taxon>Aculeata</taxon>
        <taxon>Apoidea</taxon>
        <taxon>Anthophila</taxon>
        <taxon>Apidae</taxon>
        <taxon>Xylocopa</taxon>
        <taxon>Xylocopa</taxon>
    </lineage>
</organism>
<protein>
    <recommendedName>
        <fullName evidence="20">Ionotropic receptor 8a</fullName>
    </recommendedName>
</protein>
<dbReference type="InterPro" id="IPR001320">
    <property type="entry name" value="Iontro_rcpt_C"/>
</dbReference>
<evidence type="ECO:0000256" key="12">
    <source>
        <dbReference type="ARBA" id="ARBA00023303"/>
    </source>
</evidence>
<dbReference type="SMART" id="SM00079">
    <property type="entry name" value="PBPe"/>
    <property type="match status" value="1"/>
</dbReference>
<dbReference type="PANTHER" id="PTHR18966">
    <property type="entry name" value="IONOTROPIC GLUTAMATE RECEPTOR"/>
    <property type="match status" value="1"/>
</dbReference>
<feature type="compositionally biased region" description="Basic residues" evidence="13">
    <location>
        <begin position="834"/>
        <end position="846"/>
    </location>
</feature>